<protein>
    <submittedName>
        <fullName evidence="2">Uncharacterized protein</fullName>
    </submittedName>
</protein>
<reference evidence="2" key="1">
    <citation type="submission" date="2014-05" db="EMBL/GenBank/DDBJ databases">
        <authorList>
            <person name="Chronopoulou M."/>
        </authorList>
    </citation>
    <scope>NUCLEOTIDE SEQUENCE</scope>
    <source>
        <tissue evidence="2">Whole organism</tissue>
    </source>
</reference>
<feature type="transmembrane region" description="Helical" evidence="1">
    <location>
        <begin position="7"/>
        <end position="33"/>
    </location>
</feature>
<dbReference type="OrthoDB" id="10621286at2759"/>
<organism evidence="2">
    <name type="scientific">Lepeophtheirus salmonis</name>
    <name type="common">Salmon louse</name>
    <name type="synonym">Caligus salmonis</name>
    <dbReference type="NCBI Taxonomy" id="72036"/>
    <lineage>
        <taxon>Eukaryota</taxon>
        <taxon>Metazoa</taxon>
        <taxon>Ecdysozoa</taxon>
        <taxon>Arthropoda</taxon>
        <taxon>Crustacea</taxon>
        <taxon>Multicrustacea</taxon>
        <taxon>Hexanauplia</taxon>
        <taxon>Copepoda</taxon>
        <taxon>Siphonostomatoida</taxon>
        <taxon>Caligidae</taxon>
        <taxon>Lepeophtheirus</taxon>
    </lineage>
</organism>
<evidence type="ECO:0000256" key="1">
    <source>
        <dbReference type="SAM" id="Phobius"/>
    </source>
</evidence>
<keyword evidence="1" id="KW-1133">Transmembrane helix</keyword>
<sequence length="222" mass="25674">MPFLKRVLIFVSSVVLSLQILAFFGSIVFYGFVAYSTFRKDILGSVFAQFYDSKDWKRHVEDKTLEFHILIALCLQLTFMIPSILLLSGIIKHIRCLMMPWLILFGLLELSIVTLVSASIIFTSAIGPFLRYIILGSFLFLFFVLFPWWYGVLHIYATFAREEEIQDHMMDVHSTLRSHRLSLYSTRDIFGNPPLNNYPGHSNTLNHSLVKSRDMEPLHSTT</sequence>
<accession>A0A0K2V4D8</accession>
<keyword evidence="1" id="KW-0812">Transmembrane</keyword>
<dbReference type="EMBL" id="HACA01027978">
    <property type="protein sequence ID" value="CDW45339.1"/>
    <property type="molecule type" value="Transcribed_RNA"/>
</dbReference>
<keyword evidence="1" id="KW-0472">Membrane</keyword>
<proteinExistence type="predicted"/>
<dbReference type="AlphaFoldDB" id="A0A0K2V4D8"/>
<feature type="transmembrane region" description="Helical" evidence="1">
    <location>
        <begin position="67"/>
        <end position="90"/>
    </location>
</feature>
<feature type="transmembrane region" description="Helical" evidence="1">
    <location>
        <begin position="102"/>
        <end position="126"/>
    </location>
</feature>
<feature type="transmembrane region" description="Helical" evidence="1">
    <location>
        <begin position="132"/>
        <end position="153"/>
    </location>
</feature>
<name>A0A0K2V4D8_LEPSM</name>
<evidence type="ECO:0000313" key="2">
    <source>
        <dbReference type="EMBL" id="CDW45339.1"/>
    </source>
</evidence>